<dbReference type="GO" id="GO:0006364">
    <property type="term" value="P:rRNA processing"/>
    <property type="evidence" value="ECO:0007669"/>
    <property type="project" value="UniProtKB-ARBA"/>
</dbReference>
<dbReference type="NCBIfam" id="TIGR00093">
    <property type="entry name" value="pseudouridine synthase"/>
    <property type="match status" value="1"/>
</dbReference>
<dbReference type="InterPro" id="IPR020094">
    <property type="entry name" value="TruA/RsuA/RluB/E/F_N"/>
</dbReference>
<dbReference type="PANTHER" id="PTHR47683">
    <property type="entry name" value="PSEUDOURIDINE SYNTHASE FAMILY PROTEIN-RELATED"/>
    <property type="match status" value="1"/>
</dbReference>
<evidence type="ECO:0000259" key="4">
    <source>
        <dbReference type="Pfam" id="PF00849"/>
    </source>
</evidence>
<dbReference type="GO" id="GO:0003723">
    <property type="term" value="F:RNA binding"/>
    <property type="evidence" value="ECO:0007669"/>
    <property type="project" value="InterPro"/>
</dbReference>
<gene>
    <name evidence="5" type="ORF">G5B37_02305</name>
</gene>
<dbReference type="AlphaFoldDB" id="A0A6G6GIL6"/>
<dbReference type="PANTHER" id="PTHR47683:SF2">
    <property type="entry name" value="RNA-BINDING S4 DOMAIN-CONTAINING PROTEIN"/>
    <property type="match status" value="1"/>
</dbReference>
<evidence type="ECO:0000256" key="1">
    <source>
        <dbReference type="ARBA" id="ARBA00008348"/>
    </source>
</evidence>
<proteinExistence type="inferred from homology"/>
<protein>
    <recommendedName>
        <fullName evidence="3">Pseudouridine synthase</fullName>
        <ecNumber evidence="3">5.4.99.-</ecNumber>
    </recommendedName>
</protein>
<organism evidence="5 6">
    <name type="scientific">Rasiella rasia</name>
    <dbReference type="NCBI Taxonomy" id="2744027"/>
    <lineage>
        <taxon>Bacteria</taxon>
        <taxon>Pseudomonadati</taxon>
        <taxon>Bacteroidota</taxon>
        <taxon>Flavobacteriia</taxon>
        <taxon>Flavobacteriales</taxon>
        <taxon>Flavobacteriaceae</taxon>
        <taxon>Rasiella</taxon>
    </lineage>
</organism>
<dbReference type="GO" id="GO:0009982">
    <property type="term" value="F:pseudouridine synthase activity"/>
    <property type="evidence" value="ECO:0007669"/>
    <property type="project" value="InterPro"/>
</dbReference>
<evidence type="ECO:0000256" key="2">
    <source>
        <dbReference type="ARBA" id="ARBA00023235"/>
    </source>
</evidence>
<evidence type="ECO:0000256" key="3">
    <source>
        <dbReference type="RuleBase" id="RU003887"/>
    </source>
</evidence>
<dbReference type="Proteomes" id="UP000505306">
    <property type="component" value="Chromosome"/>
</dbReference>
<dbReference type="InterPro" id="IPR018496">
    <property type="entry name" value="PsdUridine_synth_RsuA/RluB_CS"/>
</dbReference>
<dbReference type="PROSITE" id="PS01149">
    <property type="entry name" value="PSI_RSU"/>
    <property type="match status" value="1"/>
</dbReference>
<dbReference type="EC" id="5.4.99.-" evidence="3"/>
<keyword evidence="2 3" id="KW-0413">Isomerase</keyword>
<evidence type="ECO:0000313" key="6">
    <source>
        <dbReference type="Proteomes" id="UP000505306"/>
    </source>
</evidence>
<dbReference type="GO" id="GO:0001522">
    <property type="term" value="P:pseudouridine synthesis"/>
    <property type="evidence" value="ECO:0007669"/>
    <property type="project" value="InterPro"/>
</dbReference>
<dbReference type="Gene3D" id="3.30.70.1560">
    <property type="entry name" value="Alpha-L RNA-binding motif"/>
    <property type="match status" value="1"/>
</dbReference>
<reference evidence="5 6" key="1">
    <citation type="submission" date="2020-02" db="EMBL/GenBank/DDBJ databases">
        <title>Complete genome sequence of Flavobacteriaceae bacterium.</title>
        <authorList>
            <person name="Kim S.-J."/>
            <person name="Kim Y.-S."/>
            <person name="Kim K.-H."/>
        </authorList>
    </citation>
    <scope>NUCLEOTIDE SEQUENCE [LARGE SCALE GENOMIC DNA]</scope>
    <source>
        <strain evidence="5 6">RR4-40</strain>
    </source>
</reference>
<dbReference type="InterPro" id="IPR006145">
    <property type="entry name" value="PsdUridine_synth_RsuA/RluA"/>
</dbReference>
<dbReference type="InterPro" id="IPR042092">
    <property type="entry name" value="PsdUridine_s_RsuA/RluB/E/F_cat"/>
</dbReference>
<dbReference type="InterPro" id="IPR000748">
    <property type="entry name" value="PsdUridine_synth_RsuA/RluB/E/F"/>
</dbReference>
<dbReference type="KEGG" id="mgel:G5B37_02305"/>
<keyword evidence="6" id="KW-1185">Reference proteome</keyword>
<dbReference type="InterPro" id="IPR050343">
    <property type="entry name" value="RsuA_PseudoU_synthase"/>
</dbReference>
<dbReference type="Pfam" id="PF00849">
    <property type="entry name" value="PseudoU_synth_2"/>
    <property type="match status" value="1"/>
</dbReference>
<evidence type="ECO:0000313" key="5">
    <source>
        <dbReference type="EMBL" id="QIE58436.1"/>
    </source>
</evidence>
<dbReference type="SUPFAM" id="SSF55120">
    <property type="entry name" value="Pseudouridine synthase"/>
    <property type="match status" value="1"/>
</dbReference>
<accession>A0A6G6GIL6</accession>
<dbReference type="Gene3D" id="3.30.70.580">
    <property type="entry name" value="Pseudouridine synthase I, catalytic domain, N-terminal subdomain"/>
    <property type="match status" value="1"/>
</dbReference>
<sequence length="193" mass="21838">MTKTTQHNYFKLFKPYKYVSQFITNDSKAKRKRFLGSLYPFPEGTMAVGRLDETSEGLLLLTTDGAFSNRINSAGIEKEYYAQVDGIATDAAIQQLEQGVEISIHGKPYTTKPCIVHRIDEPQLPERGQKIRDARHGPTTWLSITVTEGKFRQVRKMTAVVGFPTLRLVRFRIGKETIENMKAGQALRITTNV</sequence>
<dbReference type="GO" id="GO:0140098">
    <property type="term" value="F:catalytic activity, acting on RNA"/>
    <property type="evidence" value="ECO:0007669"/>
    <property type="project" value="UniProtKB-ARBA"/>
</dbReference>
<feature type="domain" description="Pseudouridine synthase RsuA/RluA-like" evidence="4">
    <location>
        <begin position="9"/>
        <end position="159"/>
    </location>
</feature>
<dbReference type="EMBL" id="CP049057">
    <property type="protein sequence ID" value="QIE58436.1"/>
    <property type="molecule type" value="Genomic_DNA"/>
</dbReference>
<comment type="similarity">
    <text evidence="1 3">Belongs to the pseudouridine synthase RsuA family.</text>
</comment>
<name>A0A6G6GIL6_9FLAO</name>
<dbReference type="InterPro" id="IPR020103">
    <property type="entry name" value="PsdUridine_synth_cat_dom_sf"/>
</dbReference>
<dbReference type="RefSeq" id="WP_164678442.1">
    <property type="nucleotide sequence ID" value="NZ_CP049057.1"/>
</dbReference>